<dbReference type="AlphaFoldDB" id="U3GYN3"/>
<dbReference type="Gene3D" id="2.60.40.10">
    <property type="entry name" value="Immunoglobulins"/>
    <property type="match status" value="1"/>
</dbReference>
<dbReference type="Pfam" id="PF11896">
    <property type="entry name" value="GlgE_dom_N_S"/>
    <property type="match status" value="1"/>
</dbReference>
<keyword evidence="4 6" id="KW-0119">Carbohydrate metabolism</keyword>
<sequence>MTVRQNARLGIDDVRPSIAGGTIPAKAVVGEVIPVFALIWREGHDALSATLNVKGPKDSPSAAKTKKITMQHSPSDPDQVNAVFVPDAIGTWTFRIDAWSDPMATWRHAVTAKIDAGQSPEELANDLESGARLFERAAQGAPKAHRPMLLDVAECLRSEDKELRARVAPGLSRDVLQLLELHPVRDLLTRGKTYKVAVERSKALVSSWYEFFPRSTGGWDDQGNPVHGTLKTAARELERAARMGFDTVYFPPIHPIGEVNRKGRNNTLTPESHDVGSPWAIGSAAGGHDAIHPDLGTLKDFDALIKKAKQLGIEIALDLALQCAPDHPWAAEHPEWFTVLPDGTIAYAENPPKKYQDIYPLNFDNDPDGIYAEILRVVLFWVKRGVKTFRVDNPHTKPANFWDWLIESVHATHPEVIFLAEAFTRRPRLYGLAMAGFSQNYTYFTWQTSKWELEQFGQEIARMADVSRPNLFVNTPDILHASLQHGGRAMFAIRAVLASTMSPLWGMYSGYELYEHQAVAPGSEEYLDSEKYELRPRDYDAALASGDSLEPFITRLNQIRSTNSALQQLRNIHFHAVDNDNIIAYSKVNTLTGNAVLVVVNLDPNNAQESAVHLNLHALGLDGRDHFEVHDEVTGATYTWGEHNFVRLEPWSNVAHIFVLPTVPSAAREQLAWRHVDTYNA</sequence>
<dbReference type="InterPro" id="IPR006047">
    <property type="entry name" value="GH13_cat_dom"/>
</dbReference>
<feature type="binding site" evidence="6">
    <location>
        <position position="322"/>
    </location>
    <ligand>
        <name>alpha-maltose 1-phosphate</name>
        <dbReference type="ChEBI" id="CHEBI:63576"/>
    </ligand>
</feature>
<dbReference type="Proteomes" id="UP000016943">
    <property type="component" value="Chromosome"/>
</dbReference>
<keyword evidence="3 6" id="KW-0808">Transferase</keyword>
<dbReference type="Gene3D" id="2.60.40.1180">
    <property type="entry name" value="Golgi alpha-mannosidase II"/>
    <property type="match status" value="1"/>
</dbReference>
<evidence type="ECO:0000256" key="3">
    <source>
        <dbReference type="ARBA" id="ARBA00022679"/>
    </source>
</evidence>
<dbReference type="GeneID" id="78250040"/>
<dbReference type="HOGENOM" id="CLU_015798_0_0_11"/>
<dbReference type="Gene3D" id="3.20.20.80">
    <property type="entry name" value="Glycosidases"/>
    <property type="match status" value="1"/>
</dbReference>
<feature type="binding site" evidence="6">
    <location>
        <position position="357"/>
    </location>
    <ligand>
        <name>alpha-maltose 1-phosphate</name>
        <dbReference type="ChEBI" id="CHEBI:63576"/>
    </ligand>
</feature>
<evidence type="ECO:0000313" key="8">
    <source>
        <dbReference type="EMBL" id="AGU15396.1"/>
    </source>
</evidence>
<dbReference type="Gene3D" id="1.20.58.80">
    <property type="entry name" value="Phosphotransferase system, lactose/cellobiose-type IIA subunit"/>
    <property type="match status" value="1"/>
</dbReference>
<dbReference type="RefSeq" id="WP_020976554.1">
    <property type="nucleotide sequence ID" value="NC_022198.1"/>
</dbReference>
<dbReference type="InterPro" id="IPR013780">
    <property type="entry name" value="Glyco_hydro_b"/>
</dbReference>
<dbReference type="GO" id="GO:0030979">
    <property type="term" value="P:alpha-glucan biosynthetic process"/>
    <property type="evidence" value="ECO:0007669"/>
    <property type="project" value="UniProtKB-UniRule"/>
</dbReference>
<comment type="similarity">
    <text evidence="6">Belongs to the glycosyl hydrolase 13 family. GlgE subfamily.</text>
</comment>
<protein>
    <recommendedName>
        <fullName evidence="6">Alpha-1,4-glucan:maltose-1-phosphate maltosyltransferase</fullName>
        <shortName evidence="6">GMPMT</shortName>
        <ecNumber evidence="6">2.4.99.16</ecNumber>
    </recommendedName>
    <alternativeName>
        <fullName evidence="6">(1-&gt;4)-alpha-D-glucan:maltose-1-phosphate alpha-D-maltosyltransferase</fullName>
    </alternativeName>
</protein>
<evidence type="ECO:0000259" key="7">
    <source>
        <dbReference type="SMART" id="SM00642"/>
    </source>
</evidence>
<proteinExistence type="inferred from homology"/>
<dbReference type="eggNOG" id="COG0366">
    <property type="taxonomic scope" value="Bacteria"/>
</dbReference>
<evidence type="ECO:0000313" key="9">
    <source>
        <dbReference type="Proteomes" id="UP000016943"/>
    </source>
</evidence>
<feature type="binding site" evidence="6">
    <location>
        <position position="393"/>
    </location>
    <ligand>
        <name>alpha-maltose 1-phosphate</name>
        <dbReference type="ChEBI" id="CHEBI:63576"/>
    </ligand>
</feature>
<dbReference type="Pfam" id="PF21702">
    <property type="entry name" value="GLGE_C"/>
    <property type="match status" value="1"/>
</dbReference>
<dbReference type="EMBL" id="CP006365">
    <property type="protein sequence ID" value="AGU15396.1"/>
    <property type="molecule type" value="Genomic_DNA"/>
</dbReference>
<dbReference type="PATRIC" id="fig|1348662.3.peg.1246"/>
<dbReference type="PANTHER" id="PTHR47786">
    <property type="entry name" value="ALPHA-1,4-GLUCAN:MALTOSE-1-PHOSPHATE MALTOSYLTRANSFERASE"/>
    <property type="match status" value="1"/>
</dbReference>
<feature type="active site" description="Proton donor" evidence="6">
    <location>
        <position position="421"/>
    </location>
</feature>
<gene>
    <name evidence="6" type="primary">glgE</name>
    <name evidence="8" type="ORF">CARG_06360</name>
</gene>
<reference evidence="8 9" key="1">
    <citation type="journal article" date="2013" name="Genome Announc.">
        <title>Whole-Genome Sequence of the Clinical Strain Corynebacterium argentoratense DSM 44202, Isolated from a Human Throat Specimen.</title>
        <authorList>
            <person name="Bomholt C."/>
            <person name="Glaub A."/>
            <person name="Gravermann K."/>
            <person name="Albersmeier A."/>
            <person name="Brinkrolf K."/>
            <person name="Ruckert C."/>
            <person name="Tauch A."/>
        </authorList>
    </citation>
    <scope>NUCLEOTIDE SEQUENCE [LARGE SCALE GENOMIC DNA]</scope>
    <source>
        <strain evidence="8">DSM 44202</strain>
    </source>
</reference>
<dbReference type="CDD" id="cd11344">
    <property type="entry name" value="AmyAc_GlgE_like"/>
    <property type="match status" value="1"/>
</dbReference>
<dbReference type="SMART" id="SM00642">
    <property type="entry name" value="Aamy"/>
    <property type="match status" value="1"/>
</dbReference>
<dbReference type="EC" id="2.4.99.16" evidence="6"/>
<evidence type="ECO:0000256" key="6">
    <source>
        <dbReference type="HAMAP-Rule" id="MF_02124"/>
    </source>
</evidence>
<dbReference type="InterPro" id="IPR017853">
    <property type="entry name" value="GH"/>
</dbReference>
<organism evidence="8 9">
    <name type="scientific">Corynebacterium argentoratense DSM 44202</name>
    <dbReference type="NCBI Taxonomy" id="1348662"/>
    <lineage>
        <taxon>Bacteria</taxon>
        <taxon>Bacillati</taxon>
        <taxon>Actinomycetota</taxon>
        <taxon>Actinomycetes</taxon>
        <taxon>Mycobacteriales</taxon>
        <taxon>Corynebacteriaceae</taxon>
        <taxon>Corynebacterium</taxon>
    </lineage>
</organism>
<dbReference type="InterPro" id="IPR013783">
    <property type="entry name" value="Ig-like_fold"/>
</dbReference>
<dbReference type="STRING" id="1348662.CARG_06360"/>
<dbReference type="SUPFAM" id="SSF51445">
    <property type="entry name" value="(Trans)glycosidases"/>
    <property type="match status" value="1"/>
</dbReference>
<feature type="active site" description="Nucleophile" evidence="6">
    <location>
        <position position="392"/>
    </location>
</feature>
<evidence type="ECO:0000256" key="5">
    <source>
        <dbReference type="ARBA" id="ARBA00048735"/>
    </source>
</evidence>
<name>U3GYN3_9CORY</name>
<evidence type="ECO:0000256" key="4">
    <source>
        <dbReference type="ARBA" id="ARBA00023277"/>
    </source>
</evidence>
<dbReference type="PANTHER" id="PTHR47786:SF2">
    <property type="entry name" value="GLYCOSYL HYDROLASE FAMILY 13 CATALYTIC DOMAIN-CONTAINING PROTEIN"/>
    <property type="match status" value="1"/>
</dbReference>
<dbReference type="InterPro" id="IPR049171">
    <property type="entry name" value="GLGE_C"/>
</dbReference>
<feature type="domain" description="Glycosyl hydrolase family 13 catalytic" evidence="7">
    <location>
        <begin position="206"/>
        <end position="560"/>
    </location>
</feature>
<feature type="binding site" evidence="6">
    <location>
        <position position="262"/>
    </location>
    <ligand>
        <name>alpha-maltose 1-phosphate</name>
        <dbReference type="ChEBI" id="CHEBI:63576"/>
    </ligand>
</feature>
<dbReference type="GO" id="GO:0004553">
    <property type="term" value="F:hydrolase activity, hydrolyzing O-glycosyl compounds"/>
    <property type="evidence" value="ECO:0007669"/>
    <property type="project" value="InterPro"/>
</dbReference>
<dbReference type="GO" id="GO:0016758">
    <property type="term" value="F:hexosyltransferase activity"/>
    <property type="evidence" value="ECO:0007669"/>
    <property type="project" value="UniProtKB-UniRule"/>
</dbReference>
<accession>U3GYN3</accession>
<keyword evidence="9" id="KW-1185">Reference proteome</keyword>
<dbReference type="InterPro" id="IPR021828">
    <property type="entry name" value="GlgE_dom_N/S"/>
</dbReference>
<dbReference type="OrthoDB" id="9805159at2"/>
<comment type="function">
    <text evidence="6">Maltosyltransferase that uses maltose 1-phosphate (M1P) as the sugar donor to elongate linear or branched alpha-(1-&gt;4)-glucans. Is involved in a branched alpha-glucan biosynthetic pathway from trehalose, together with TreS, Mak and GlgB.</text>
</comment>
<keyword evidence="2 6" id="KW-0328">Glycosyltransferase</keyword>
<evidence type="ECO:0000256" key="2">
    <source>
        <dbReference type="ARBA" id="ARBA00022676"/>
    </source>
</evidence>
<evidence type="ECO:0000256" key="1">
    <source>
        <dbReference type="ARBA" id="ARBA00011738"/>
    </source>
</evidence>
<dbReference type="InterPro" id="IPR026585">
    <property type="entry name" value="GlgE"/>
</dbReference>
<dbReference type="KEGG" id="caz:CARG_06360"/>
<dbReference type="HAMAP" id="MF_02124">
    <property type="entry name" value="GlgE"/>
    <property type="match status" value="1"/>
</dbReference>
<feature type="binding site" evidence="6">
    <location>
        <begin position="531"/>
        <end position="532"/>
    </location>
    <ligand>
        <name>alpha-maltose 1-phosphate</name>
        <dbReference type="ChEBI" id="CHEBI:63576"/>
    </ligand>
</feature>
<comment type="catalytic activity">
    <reaction evidence="5 6">
        <text>alpha-maltose 1-phosphate + [(1-&gt;4)-alpha-D-glucosyl](n) = [(1-&gt;4)-alpha-D-glucosyl](n+2) + phosphate</text>
        <dbReference type="Rhea" id="RHEA:42692"/>
        <dbReference type="Rhea" id="RHEA-COMP:9584"/>
        <dbReference type="Rhea" id="RHEA-COMP:10183"/>
        <dbReference type="ChEBI" id="CHEBI:15444"/>
        <dbReference type="ChEBI" id="CHEBI:43474"/>
        <dbReference type="ChEBI" id="CHEBI:63576"/>
        <dbReference type="EC" id="2.4.99.16"/>
    </reaction>
</comment>
<comment type="subunit">
    <text evidence="1 6">Homodimer.</text>
</comment>
<feature type="site" description="Transition state stabilizer" evidence="6">
    <location>
        <position position="477"/>
    </location>
</feature>